<evidence type="ECO:0000256" key="9">
    <source>
        <dbReference type="ARBA" id="ARBA00023224"/>
    </source>
</evidence>
<proteinExistence type="inferred from homology"/>
<evidence type="ECO:0000313" key="16">
    <source>
        <dbReference type="EMBL" id="POR51134.1"/>
    </source>
</evidence>
<keyword evidence="8 13" id="KW-0472">Membrane</keyword>
<dbReference type="Gene3D" id="1.10.287.950">
    <property type="entry name" value="Methyl-accepting chemotaxis protein"/>
    <property type="match status" value="1"/>
</dbReference>
<feature type="transmembrane region" description="Helical" evidence="13">
    <location>
        <begin position="12"/>
        <end position="33"/>
    </location>
</feature>
<evidence type="ECO:0000259" key="15">
    <source>
        <dbReference type="PROSITE" id="PS50885"/>
    </source>
</evidence>
<dbReference type="GO" id="GO:0007165">
    <property type="term" value="P:signal transduction"/>
    <property type="evidence" value="ECO:0007669"/>
    <property type="project" value="UniProtKB-KW"/>
</dbReference>
<evidence type="ECO:0000256" key="6">
    <source>
        <dbReference type="ARBA" id="ARBA00022692"/>
    </source>
</evidence>
<feature type="transmembrane region" description="Helical" evidence="13">
    <location>
        <begin position="186"/>
        <end position="207"/>
    </location>
</feature>
<evidence type="ECO:0000256" key="11">
    <source>
        <dbReference type="PROSITE-ProRule" id="PRU00284"/>
    </source>
</evidence>
<dbReference type="CDD" id="cd06225">
    <property type="entry name" value="HAMP"/>
    <property type="match status" value="1"/>
</dbReference>
<evidence type="ECO:0000313" key="17">
    <source>
        <dbReference type="Proteomes" id="UP000237381"/>
    </source>
</evidence>
<dbReference type="SUPFAM" id="SSF58104">
    <property type="entry name" value="Methyl-accepting chemotaxis protein (MCP) signaling domain"/>
    <property type="match status" value="1"/>
</dbReference>
<dbReference type="Gene3D" id="1.20.120.30">
    <property type="entry name" value="Aspartate receptor, ligand-binding domain"/>
    <property type="match status" value="1"/>
</dbReference>
<keyword evidence="12" id="KW-0175">Coiled coil</keyword>
<reference evidence="16 17" key="1">
    <citation type="submission" date="2018-01" db="EMBL/GenBank/DDBJ databases">
        <title>Genomic Encyclopedia of Type Strains, Phase III (KMG-III): the genomes of soil and plant-associated and newly described type strains.</title>
        <authorList>
            <person name="Whitman W."/>
        </authorList>
    </citation>
    <scope>NUCLEOTIDE SEQUENCE [LARGE SCALE GENOMIC DNA]</scope>
    <source>
        <strain evidence="16 17">JCM 18070</strain>
    </source>
</reference>
<dbReference type="InterPro" id="IPR051310">
    <property type="entry name" value="MCP_chemotaxis"/>
</dbReference>
<keyword evidence="3" id="KW-0488">Methylation</keyword>
<dbReference type="EMBL" id="PQGA01000007">
    <property type="protein sequence ID" value="POR51134.1"/>
    <property type="molecule type" value="Genomic_DNA"/>
</dbReference>
<dbReference type="Pfam" id="PF00015">
    <property type="entry name" value="MCPsignal"/>
    <property type="match status" value="1"/>
</dbReference>
<evidence type="ECO:0000256" key="8">
    <source>
        <dbReference type="ARBA" id="ARBA00023136"/>
    </source>
</evidence>
<evidence type="ECO:0000256" key="7">
    <source>
        <dbReference type="ARBA" id="ARBA00022989"/>
    </source>
</evidence>
<dbReference type="Pfam" id="PF00672">
    <property type="entry name" value="HAMP"/>
    <property type="match status" value="1"/>
</dbReference>
<dbReference type="RefSeq" id="WP_103705111.1">
    <property type="nucleotide sequence ID" value="NZ_PQGA01000007.1"/>
</dbReference>
<protein>
    <submittedName>
        <fullName evidence="16">Methyl-accepting chemotaxis sensory transducer with TarH sensor</fullName>
    </submittedName>
</protein>
<dbReference type="Proteomes" id="UP000237381">
    <property type="component" value="Unassembled WGS sequence"/>
</dbReference>
<dbReference type="InterPro" id="IPR004090">
    <property type="entry name" value="Chemotax_Me-accpt_rcpt"/>
</dbReference>
<dbReference type="InterPro" id="IPR035440">
    <property type="entry name" value="4HB_MCP_dom_sf"/>
</dbReference>
<feature type="domain" description="HAMP" evidence="15">
    <location>
        <begin position="213"/>
        <end position="265"/>
    </location>
</feature>
<keyword evidence="7 13" id="KW-1133">Transmembrane helix</keyword>
<dbReference type="AlphaFoldDB" id="A0A2S4M8W4"/>
<feature type="coiled-coil region" evidence="12">
    <location>
        <begin position="470"/>
        <end position="508"/>
    </location>
</feature>
<accession>A0A2S4M8W4</accession>
<dbReference type="SUPFAM" id="SSF47170">
    <property type="entry name" value="Aspartate receptor, ligand-binding domain"/>
    <property type="match status" value="1"/>
</dbReference>
<dbReference type="GO" id="GO:0006935">
    <property type="term" value="P:chemotaxis"/>
    <property type="evidence" value="ECO:0007669"/>
    <property type="project" value="UniProtKB-KW"/>
</dbReference>
<evidence type="ECO:0000256" key="10">
    <source>
        <dbReference type="ARBA" id="ARBA00029447"/>
    </source>
</evidence>
<dbReference type="InterPro" id="IPR004089">
    <property type="entry name" value="MCPsignal_dom"/>
</dbReference>
<evidence type="ECO:0000256" key="3">
    <source>
        <dbReference type="ARBA" id="ARBA00022481"/>
    </source>
</evidence>
<evidence type="ECO:0000256" key="5">
    <source>
        <dbReference type="ARBA" id="ARBA00022519"/>
    </source>
</evidence>
<keyword evidence="5" id="KW-0997">Cell inner membrane</keyword>
<evidence type="ECO:0000256" key="2">
    <source>
        <dbReference type="ARBA" id="ARBA00022475"/>
    </source>
</evidence>
<comment type="caution">
    <text evidence="16">The sequence shown here is derived from an EMBL/GenBank/DDBJ whole genome shotgun (WGS) entry which is preliminary data.</text>
</comment>
<keyword evidence="6 13" id="KW-0812">Transmembrane</keyword>
<comment type="subcellular location">
    <subcellularLocation>
        <location evidence="1">Cell inner membrane</location>
        <topology evidence="1">Multi-pass membrane protein</topology>
    </subcellularLocation>
</comment>
<feature type="domain" description="Methyl-accepting transducer" evidence="14">
    <location>
        <begin position="270"/>
        <end position="499"/>
    </location>
</feature>
<dbReference type="FunFam" id="1.10.287.950:FF:000001">
    <property type="entry name" value="Methyl-accepting chemotaxis sensory transducer"/>
    <property type="match status" value="1"/>
</dbReference>
<dbReference type="SMART" id="SM00304">
    <property type="entry name" value="HAMP"/>
    <property type="match status" value="1"/>
</dbReference>
<keyword evidence="4" id="KW-0145">Chemotaxis</keyword>
<comment type="similarity">
    <text evidence="10">Belongs to the methyl-accepting chemotaxis (MCP) protein family.</text>
</comment>
<dbReference type="PRINTS" id="PR00260">
    <property type="entry name" value="CHEMTRNSDUCR"/>
</dbReference>
<evidence type="ECO:0000256" key="12">
    <source>
        <dbReference type="SAM" id="Coils"/>
    </source>
</evidence>
<dbReference type="GO" id="GO:0005886">
    <property type="term" value="C:plasma membrane"/>
    <property type="evidence" value="ECO:0007669"/>
    <property type="project" value="UniProtKB-SubCell"/>
</dbReference>
<dbReference type="PROSITE" id="PS50111">
    <property type="entry name" value="CHEMOTAXIS_TRANSDUC_2"/>
    <property type="match status" value="1"/>
</dbReference>
<keyword evidence="9 11" id="KW-0807">Transducer</keyword>
<dbReference type="PROSITE" id="PS50885">
    <property type="entry name" value="HAMP"/>
    <property type="match status" value="1"/>
</dbReference>
<name>A0A2S4M8W4_9BURK</name>
<evidence type="ECO:0000259" key="14">
    <source>
        <dbReference type="PROSITE" id="PS50111"/>
    </source>
</evidence>
<gene>
    <name evidence="16" type="ORF">B0G62_107162</name>
</gene>
<dbReference type="InterPro" id="IPR003122">
    <property type="entry name" value="Tar_rcpt_lig-bd"/>
</dbReference>
<evidence type="ECO:0000256" key="1">
    <source>
        <dbReference type="ARBA" id="ARBA00004429"/>
    </source>
</evidence>
<dbReference type="SMART" id="SM00283">
    <property type="entry name" value="MA"/>
    <property type="match status" value="1"/>
</dbReference>
<dbReference type="CDD" id="cd11386">
    <property type="entry name" value="MCP_signal"/>
    <property type="match status" value="1"/>
</dbReference>
<dbReference type="OrthoDB" id="9806477at2"/>
<dbReference type="Pfam" id="PF02203">
    <property type="entry name" value="TarH"/>
    <property type="match status" value="1"/>
</dbReference>
<dbReference type="PANTHER" id="PTHR43531">
    <property type="entry name" value="PROTEIN ICFG"/>
    <property type="match status" value="1"/>
</dbReference>
<evidence type="ECO:0000256" key="13">
    <source>
        <dbReference type="SAM" id="Phobius"/>
    </source>
</evidence>
<dbReference type="GO" id="GO:0004888">
    <property type="term" value="F:transmembrane signaling receptor activity"/>
    <property type="evidence" value="ECO:0007669"/>
    <property type="project" value="InterPro"/>
</dbReference>
<keyword evidence="2" id="KW-1003">Cell membrane</keyword>
<organism evidence="16 17">
    <name type="scientific">Paraburkholderia eburnea</name>
    <dbReference type="NCBI Taxonomy" id="1189126"/>
    <lineage>
        <taxon>Bacteria</taxon>
        <taxon>Pseudomonadati</taxon>
        <taxon>Pseudomonadota</taxon>
        <taxon>Betaproteobacteria</taxon>
        <taxon>Burkholderiales</taxon>
        <taxon>Burkholderiaceae</taxon>
        <taxon>Paraburkholderia</taxon>
    </lineage>
</organism>
<dbReference type="InterPro" id="IPR003660">
    <property type="entry name" value="HAMP_dom"/>
</dbReference>
<dbReference type="PANTHER" id="PTHR43531:SF14">
    <property type="entry name" value="METHYL-ACCEPTING CHEMOTAXIS PROTEIN I-RELATED"/>
    <property type="match status" value="1"/>
</dbReference>
<keyword evidence="17" id="KW-1185">Reference proteome</keyword>
<sequence length="540" mass="56493">MLRNITIRGGLTLVIGIFVAFLLVVIGVAYGALKLTNESLLDTQRSAQSLAALKTSSERLLQVRLALGGYETLFSVGKSNEGMLEQAHKILADSNKDFARYSAGPFADSDEARLAQSVAQARTALVEQALEPEYKALVDNDFNTFRTIQGETADRYYGTYAKAIDALEDWQDAREQRNADTAATRFSLSLVVFGVIGAVGVALGLVARGALAAAVVKPVDTAIRHFQRIAAGDLTVDVRVRSTNEMGQLLGALAQMREALIGTVARVRGSTQEITLGANQIAAGNADLSSRTSQQAAALQETAASLEQLSAAVRQNTAGAQEASGLAQGALGTVSRGADVVARVNETMNEISSSSHKVEEITGIIEGIAFQTNILALNAAVEAARAGEEGRGFAVVAQEVRSLAQRSGTAAKEIKELIAASVATVGTGARLVEEARHTMGEARDAVARVSHIMGEITAATHEQSDGIEQVNRAVAQIDEVTQRNAALVEEAAASAQSLESQADALREAVSVFHLGDGAAARAAAHGAYEAVTGVRAAAFA</sequence>
<evidence type="ECO:0000256" key="4">
    <source>
        <dbReference type="ARBA" id="ARBA00022500"/>
    </source>
</evidence>